<evidence type="ECO:0000256" key="2">
    <source>
        <dbReference type="ARBA" id="ARBA00022448"/>
    </source>
</evidence>
<keyword evidence="6 7" id="KW-0472">Membrane</keyword>
<evidence type="ECO:0000256" key="5">
    <source>
        <dbReference type="ARBA" id="ARBA00022989"/>
    </source>
</evidence>
<feature type="transmembrane region" description="Helical" evidence="7">
    <location>
        <begin position="163"/>
        <end position="185"/>
    </location>
</feature>
<dbReference type="InterPro" id="IPR045621">
    <property type="entry name" value="BPD_transp_1_N"/>
</dbReference>
<name>A0A7V7UB67_9FIRM</name>
<dbReference type="Pfam" id="PF19300">
    <property type="entry name" value="BPD_transp_1_N"/>
    <property type="match status" value="1"/>
</dbReference>
<evidence type="ECO:0000256" key="1">
    <source>
        <dbReference type="ARBA" id="ARBA00004651"/>
    </source>
</evidence>
<evidence type="ECO:0000256" key="7">
    <source>
        <dbReference type="RuleBase" id="RU363032"/>
    </source>
</evidence>
<evidence type="ECO:0000256" key="3">
    <source>
        <dbReference type="ARBA" id="ARBA00022475"/>
    </source>
</evidence>
<keyword evidence="2 7" id="KW-0813">Transport</keyword>
<keyword evidence="5 7" id="KW-1133">Transmembrane helix</keyword>
<comment type="subcellular location">
    <subcellularLocation>
        <location evidence="1 7">Cell membrane</location>
        <topology evidence="1 7">Multi-pass membrane protein</topology>
    </subcellularLocation>
</comment>
<keyword evidence="3" id="KW-1003">Cell membrane</keyword>
<feature type="transmembrane region" description="Helical" evidence="7">
    <location>
        <begin position="276"/>
        <end position="298"/>
    </location>
</feature>
<dbReference type="Proteomes" id="UP000461768">
    <property type="component" value="Unassembled WGS sequence"/>
</dbReference>
<dbReference type="CDD" id="cd06261">
    <property type="entry name" value="TM_PBP2"/>
    <property type="match status" value="1"/>
</dbReference>
<comment type="similarity">
    <text evidence="7">Belongs to the binding-protein-dependent transport system permease family.</text>
</comment>
<accession>A0A7V7UB67</accession>
<dbReference type="AlphaFoldDB" id="A0A7V7UB67"/>
<dbReference type="InterPro" id="IPR000515">
    <property type="entry name" value="MetI-like"/>
</dbReference>
<dbReference type="Pfam" id="PF00528">
    <property type="entry name" value="BPD_transp_1"/>
    <property type="match status" value="1"/>
</dbReference>
<dbReference type="InterPro" id="IPR035906">
    <property type="entry name" value="MetI-like_sf"/>
</dbReference>
<evidence type="ECO:0000256" key="6">
    <source>
        <dbReference type="ARBA" id="ARBA00023136"/>
    </source>
</evidence>
<evidence type="ECO:0000313" key="10">
    <source>
        <dbReference type="Proteomes" id="UP000461768"/>
    </source>
</evidence>
<sequence length="313" mass="34485">MMKYIAKRLLHFVLIVLGITGLTFLLIHSVSGDAVDILYDNATGASEAVKDATRNKLGLNDPQFIQYVRWLGHMVQGDFGVSYISGNRVSDTFMSKLPNTIYLTLTSIVFTVCISIPLGIIAATKQNTWADYLIRFLSFIGNALPGFFVSLLLILFFCVKLNWFLAVGGEGIKSIILPTLTLAFAMSAKYTRQIRTVVLEELGKDYVIGARARGVKETVIIYSSVLKCCMPAIVALFALSFGSLLGGTAIIESIFLWDGVGKLALDAIMMRDIPMIQAYVIWMSLIYAVVNVIADISYRVLDPRITRGKEGVL</sequence>
<dbReference type="GO" id="GO:0005886">
    <property type="term" value="C:plasma membrane"/>
    <property type="evidence" value="ECO:0007669"/>
    <property type="project" value="UniProtKB-SubCell"/>
</dbReference>
<reference evidence="9 10" key="2">
    <citation type="submission" date="2020-02" db="EMBL/GenBank/DDBJ databases">
        <title>Candidatus Galacturonibacter soehngenii shows hetero-acetogenic catabolism of galacturonic acid but lacks a canonical carbon monoxide dehydrogenase/acetyl-CoA synthase complex.</title>
        <authorList>
            <person name="Diender M."/>
            <person name="Stouten G.R."/>
            <person name="Petersen J.F."/>
            <person name="Nielsen P.H."/>
            <person name="Dueholm M.S."/>
            <person name="Pronk J.T."/>
            <person name="Van Loosdrecht M.C.M."/>
        </authorList>
    </citation>
    <scope>NUCLEOTIDE SEQUENCE [LARGE SCALE GENOMIC DNA]</scope>
    <source>
        <strain evidence="9">GalUA</strain>
    </source>
</reference>
<evidence type="ECO:0000259" key="8">
    <source>
        <dbReference type="PROSITE" id="PS50928"/>
    </source>
</evidence>
<comment type="caution">
    <text evidence="9">The sequence shown here is derived from an EMBL/GenBank/DDBJ whole genome shotgun (WGS) entry which is preliminary data.</text>
</comment>
<gene>
    <name evidence="9" type="ORF">F7O84_07560</name>
</gene>
<feature type="domain" description="ABC transmembrane type-1" evidence="8">
    <location>
        <begin position="97"/>
        <end position="294"/>
    </location>
</feature>
<organism evidence="9 10">
    <name type="scientific">Candidatus Galacturonatibacter soehngenii</name>
    <dbReference type="NCBI Taxonomy" id="2307010"/>
    <lineage>
        <taxon>Bacteria</taxon>
        <taxon>Bacillati</taxon>
        <taxon>Bacillota</taxon>
        <taxon>Clostridia</taxon>
        <taxon>Lachnospirales</taxon>
        <taxon>Lachnospiraceae</taxon>
        <taxon>Candidatus Galacturonatibacter</taxon>
    </lineage>
</organism>
<dbReference type="PROSITE" id="PS50928">
    <property type="entry name" value="ABC_TM1"/>
    <property type="match status" value="1"/>
</dbReference>
<dbReference type="PANTHER" id="PTHR43163">
    <property type="entry name" value="DIPEPTIDE TRANSPORT SYSTEM PERMEASE PROTEIN DPPB-RELATED"/>
    <property type="match status" value="1"/>
</dbReference>
<reference evidence="9 10" key="1">
    <citation type="submission" date="2019-09" db="EMBL/GenBank/DDBJ databases">
        <authorList>
            <person name="Valk L.C."/>
        </authorList>
    </citation>
    <scope>NUCLEOTIDE SEQUENCE [LARGE SCALE GENOMIC DNA]</scope>
    <source>
        <strain evidence="9">GalUA</strain>
    </source>
</reference>
<dbReference type="OrthoDB" id="9806409at2"/>
<keyword evidence="4 7" id="KW-0812">Transmembrane</keyword>
<dbReference type="PANTHER" id="PTHR43163:SF6">
    <property type="entry name" value="DIPEPTIDE TRANSPORT SYSTEM PERMEASE PROTEIN DPPB-RELATED"/>
    <property type="match status" value="1"/>
</dbReference>
<keyword evidence="10" id="KW-1185">Reference proteome</keyword>
<dbReference type="RefSeq" id="WP_151143842.1">
    <property type="nucleotide sequence ID" value="NZ_WAGX01000005.1"/>
</dbReference>
<dbReference type="Gene3D" id="1.10.3720.10">
    <property type="entry name" value="MetI-like"/>
    <property type="match status" value="1"/>
</dbReference>
<feature type="transmembrane region" description="Helical" evidence="7">
    <location>
        <begin position="136"/>
        <end position="157"/>
    </location>
</feature>
<proteinExistence type="inferred from homology"/>
<evidence type="ECO:0000313" key="9">
    <source>
        <dbReference type="EMBL" id="KAB1437460.1"/>
    </source>
</evidence>
<evidence type="ECO:0000256" key="4">
    <source>
        <dbReference type="ARBA" id="ARBA00022692"/>
    </source>
</evidence>
<dbReference type="SUPFAM" id="SSF161098">
    <property type="entry name" value="MetI-like"/>
    <property type="match status" value="1"/>
</dbReference>
<dbReference type="GO" id="GO:0055085">
    <property type="term" value="P:transmembrane transport"/>
    <property type="evidence" value="ECO:0007669"/>
    <property type="project" value="InterPro"/>
</dbReference>
<dbReference type="EMBL" id="WAGX01000005">
    <property type="protein sequence ID" value="KAB1437460.1"/>
    <property type="molecule type" value="Genomic_DNA"/>
</dbReference>
<feature type="transmembrane region" description="Helical" evidence="7">
    <location>
        <begin position="101"/>
        <end position="124"/>
    </location>
</feature>
<protein>
    <submittedName>
        <fullName evidence="9">ABC transporter permease</fullName>
    </submittedName>
</protein>
<feature type="transmembrane region" description="Helical" evidence="7">
    <location>
        <begin position="232"/>
        <end position="256"/>
    </location>
</feature>